<keyword evidence="2" id="KW-0645">Protease</keyword>
<proteinExistence type="predicted"/>
<dbReference type="Proteomes" id="UP000199503">
    <property type="component" value="Unassembled WGS sequence"/>
</dbReference>
<name>A0A1H9VHJ9_9PSEU</name>
<dbReference type="EMBL" id="FOFV01000018">
    <property type="protein sequence ID" value="SES21011.1"/>
    <property type="molecule type" value="Genomic_DNA"/>
</dbReference>
<keyword evidence="3" id="KW-0378">Hydrolase</keyword>
<dbReference type="STRING" id="65499.SAMN04488000_118120"/>
<evidence type="ECO:0000313" key="7">
    <source>
        <dbReference type="Proteomes" id="UP000199503"/>
    </source>
</evidence>
<accession>A0A1H9VHJ9</accession>
<evidence type="ECO:0000259" key="5">
    <source>
        <dbReference type="Pfam" id="PF04586"/>
    </source>
</evidence>
<reference evidence="7" key="1">
    <citation type="submission" date="2016-10" db="EMBL/GenBank/DDBJ databases">
        <authorList>
            <person name="Varghese N."/>
            <person name="Submissions S."/>
        </authorList>
    </citation>
    <scope>NUCLEOTIDE SEQUENCE [LARGE SCALE GENOMIC DNA]</scope>
    <source>
        <strain evidence="7">DSM 44437</strain>
    </source>
</reference>
<dbReference type="RefSeq" id="WP_218159842.1">
    <property type="nucleotide sequence ID" value="NZ_FOFV01000018.1"/>
</dbReference>
<dbReference type="Pfam" id="PF04586">
    <property type="entry name" value="Peptidase_S78"/>
    <property type="match status" value="1"/>
</dbReference>
<feature type="compositionally biased region" description="Basic and acidic residues" evidence="4">
    <location>
        <begin position="38"/>
        <end position="49"/>
    </location>
</feature>
<dbReference type="GO" id="GO:0006508">
    <property type="term" value="P:proteolysis"/>
    <property type="evidence" value="ECO:0007669"/>
    <property type="project" value="UniProtKB-KW"/>
</dbReference>
<organism evidence="6 7">
    <name type="scientific">Lentzea albida</name>
    <dbReference type="NCBI Taxonomy" id="65499"/>
    <lineage>
        <taxon>Bacteria</taxon>
        <taxon>Bacillati</taxon>
        <taxon>Actinomycetota</taxon>
        <taxon>Actinomycetes</taxon>
        <taxon>Pseudonocardiales</taxon>
        <taxon>Pseudonocardiaceae</taxon>
        <taxon>Lentzea</taxon>
    </lineage>
</organism>
<feature type="domain" description="Prohead serine protease" evidence="5">
    <location>
        <begin position="64"/>
        <end position="218"/>
    </location>
</feature>
<keyword evidence="1" id="KW-1188">Viral release from host cell</keyword>
<evidence type="ECO:0000256" key="4">
    <source>
        <dbReference type="SAM" id="MobiDB-lite"/>
    </source>
</evidence>
<feature type="region of interest" description="Disordered" evidence="4">
    <location>
        <begin position="12"/>
        <end position="59"/>
    </location>
</feature>
<evidence type="ECO:0000256" key="1">
    <source>
        <dbReference type="ARBA" id="ARBA00022612"/>
    </source>
</evidence>
<keyword evidence="7" id="KW-1185">Reference proteome</keyword>
<dbReference type="GO" id="GO:0008233">
    <property type="term" value="F:peptidase activity"/>
    <property type="evidence" value="ECO:0007669"/>
    <property type="project" value="UniProtKB-KW"/>
</dbReference>
<sequence length="270" mass="30017">MTDAPWLAGLSRRDMYPAAAQERQSKNPVQGMGGYRAPADRPRQRRNAEDSTAPARVTSRVRGLDVRASDDTSGLLTYEGWASVTDASYEMWDMFGPYVEKVSPGAFATTLARADLDVPLVLQHQDLRRIARTTNGSLTLAEDETGLHVLAPKLDPQDRDVDYIVPKLRSGLIDEMSFKFSITRGSWSPDWMEYHIEEVDIHRGDVAIVGYGANPHTTGSGLRATADPLDLVRQFDDDQARVAFETLRARLAPTASRSLITDEDTRLRVI</sequence>
<evidence type="ECO:0000256" key="3">
    <source>
        <dbReference type="ARBA" id="ARBA00022801"/>
    </source>
</evidence>
<dbReference type="AlphaFoldDB" id="A0A1H9VHJ9"/>
<dbReference type="InterPro" id="IPR054613">
    <property type="entry name" value="Peptidase_S78_dom"/>
</dbReference>
<evidence type="ECO:0000313" key="6">
    <source>
        <dbReference type="EMBL" id="SES21011.1"/>
    </source>
</evidence>
<protein>
    <recommendedName>
        <fullName evidence="5">Prohead serine protease domain-containing protein</fullName>
    </recommendedName>
</protein>
<evidence type="ECO:0000256" key="2">
    <source>
        <dbReference type="ARBA" id="ARBA00022670"/>
    </source>
</evidence>
<gene>
    <name evidence="6" type="ORF">SAMN04488000_118120</name>
</gene>